<dbReference type="AlphaFoldDB" id="A0A430KWB8"/>
<dbReference type="RefSeq" id="WP_126156966.1">
    <property type="nucleotide sequence ID" value="NZ_RQXW01000001.1"/>
</dbReference>
<keyword evidence="1" id="KW-0175">Coiled coil</keyword>
<reference evidence="3 4" key="1">
    <citation type="submission" date="2018-11" db="EMBL/GenBank/DDBJ databases">
        <title>The draft genome sequence of Amphritea opalescens ANRC-JH13T.</title>
        <authorList>
            <person name="Fang Z."/>
            <person name="Zhang Y."/>
            <person name="Han X."/>
        </authorList>
    </citation>
    <scope>NUCLEOTIDE SEQUENCE [LARGE SCALE GENOMIC DNA]</scope>
    <source>
        <strain evidence="3 4">ANRC-JH13</strain>
    </source>
</reference>
<organism evidence="3 4">
    <name type="scientific">Amphritea opalescens</name>
    <dbReference type="NCBI Taxonomy" id="2490544"/>
    <lineage>
        <taxon>Bacteria</taxon>
        <taxon>Pseudomonadati</taxon>
        <taxon>Pseudomonadota</taxon>
        <taxon>Gammaproteobacteria</taxon>
        <taxon>Oceanospirillales</taxon>
        <taxon>Oceanospirillaceae</taxon>
        <taxon>Amphritea</taxon>
    </lineage>
</organism>
<proteinExistence type="predicted"/>
<evidence type="ECO:0000256" key="1">
    <source>
        <dbReference type="SAM" id="Coils"/>
    </source>
</evidence>
<evidence type="ECO:0000259" key="2">
    <source>
        <dbReference type="Pfam" id="PF11740"/>
    </source>
</evidence>
<name>A0A430KWB8_9GAMM</name>
<dbReference type="Pfam" id="PF11740">
    <property type="entry name" value="KfrA_N"/>
    <property type="match status" value="1"/>
</dbReference>
<dbReference type="EMBL" id="RQXW01000001">
    <property type="protein sequence ID" value="RTE67756.1"/>
    <property type="molecule type" value="Genomic_DNA"/>
</dbReference>
<evidence type="ECO:0000313" key="4">
    <source>
        <dbReference type="Proteomes" id="UP000283087"/>
    </source>
</evidence>
<keyword evidence="4" id="KW-1185">Reference proteome</keyword>
<dbReference type="GO" id="GO:0003677">
    <property type="term" value="F:DNA binding"/>
    <property type="evidence" value="ECO:0007669"/>
    <property type="project" value="UniProtKB-KW"/>
</dbReference>
<gene>
    <name evidence="3" type="ORF">EH243_02055</name>
</gene>
<protein>
    <submittedName>
        <fullName evidence="3">DNA-binding protein</fullName>
    </submittedName>
</protein>
<sequence>MTQTTPPKTYEKVFEIADNLLADGRRPTQQMVRNELGSGSLTTINKALNDWWQGLGKRLLAQNARPEIPEPVFNSANTLWQQALAYAEHQLSEQRQQLEQHYLELETSLEGQNTTHRDDLRRLQDLSDKLMAENQQNLAYIAELQKKQLAQDEREMRLEADNRDLRRQIKEYEITLEQLERGGSGNRQQELLEYQHKNQYLEGETSRLEKHLQTLQDENRQLRESLFDVERSSIKEKHQLQQVISQQDLRYQELEQRATSSHLEPLLEARLNEKESEIERLHSLLENFKFKS</sequence>
<evidence type="ECO:0000313" key="3">
    <source>
        <dbReference type="EMBL" id="RTE67756.1"/>
    </source>
</evidence>
<accession>A0A430KWB8</accession>
<comment type="caution">
    <text evidence="3">The sequence shown here is derived from an EMBL/GenBank/DDBJ whole genome shotgun (WGS) entry which is preliminary data.</text>
</comment>
<dbReference type="Proteomes" id="UP000283087">
    <property type="component" value="Unassembled WGS sequence"/>
</dbReference>
<keyword evidence="3" id="KW-0238">DNA-binding</keyword>
<feature type="domain" description="KfrA N-terminal DNA-binding" evidence="2">
    <location>
        <begin position="9"/>
        <end position="112"/>
    </location>
</feature>
<dbReference type="OrthoDB" id="583532at2"/>
<dbReference type="InterPro" id="IPR021104">
    <property type="entry name" value="KfrA_DNA-bd_N"/>
</dbReference>
<feature type="coiled-coil region" evidence="1">
    <location>
        <begin position="155"/>
        <end position="291"/>
    </location>
</feature>